<reference evidence="1" key="1">
    <citation type="submission" date="2012-10" db="EMBL/GenBank/DDBJ databases">
        <authorList>
            <person name="Harkins D.M."/>
            <person name="Durkin A.S."/>
            <person name="Brinkac L.M."/>
            <person name="Selengut J.D."/>
            <person name="Sanka R."/>
            <person name="DePew J."/>
            <person name="Purushe J."/>
            <person name="Picardeau M."/>
            <person name="Werts C."/>
            <person name="Goarant C."/>
            <person name="Vinetz J.M."/>
            <person name="Sutton G.G."/>
            <person name="Nelson W.C."/>
            <person name="Fouts D.E."/>
        </authorList>
    </citation>
    <scope>NUCLEOTIDE SEQUENCE [LARGE SCALE GENOMIC DNA]</scope>
    <source>
        <strain evidence="1">200802841</strain>
    </source>
</reference>
<keyword evidence="2" id="KW-1185">Reference proteome</keyword>
<protein>
    <submittedName>
        <fullName evidence="1">Uncharacterized protein</fullName>
    </submittedName>
</protein>
<evidence type="ECO:0000313" key="2">
    <source>
        <dbReference type="Proteomes" id="UP000006339"/>
    </source>
</evidence>
<organism evidence="1 2">
    <name type="scientific">Leptospira kirschneri str. 200802841</name>
    <dbReference type="NCBI Taxonomy" id="1193047"/>
    <lineage>
        <taxon>Bacteria</taxon>
        <taxon>Pseudomonadati</taxon>
        <taxon>Spirochaetota</taxon>
        <taxon>Spirochaetia</taxon>
        <taxon>Leptospirales</taxon>
        <taxon>Leptospiraceae</taxon>
        <taxon>Leptospira</taxon>
    </lineage>
</organism>
<dbReference type="EMBL" id="AKWH02000004">
    <property type="protein sequence ID" value="EKO53675.1"/>
    <property type="molecule type" value="Genomic_DNA"/>
</dbReference>
<sequence length="49" mass="5908">MFLLCNAYYIEHNIEIKNRYKLLFYNSILFTSAFEVNCRTLLSEDVLQI</sequence>
<dbReference type="Proteomes" id="UP000006339">
    <property type="component" value="Unassembled WGS sequence"/>
</dbReference>
<evidence type="ECO:0000313" key="1">
    <source>
        <dbReference type="EMBL" id="EKO53675.1"/>
    </source>
</evidence>
<gene>
    <name evidence="1" type="ORF">LEP1GSC131_3107</name>
</gene>
<accession>A0A828Y893</accession>
<comment type="caution">
    <text evidence="1">The sequence shown here is derived from an EMBL/GenBank/DDBJ whole genome shotgun (WGS) entry which is preliminary data.</text>
</comment>
<name>A0A828Y893_9LEPT</name>
<dbReference type="AlphaFoldDB" id="A0A828Y893"/>
<proteinExistence type="predicted"/>